<keyword evidence="2" id="KW-1185">Reference proteome</keyword>
<dbReference type="AlphaFoldDB" id="A0A9P6WIZ5"/>
<name>A0A9P6WIZ5_9ASCO</name>
<dbReference type="OrthoDB" id="3994254at2759"/>
<protein>
    <submittedName>
        <fullName evidence="1">Uncharacterized protein</fullName>
    </submittedName>
</protein>
<sequence>MYYDDEIEGIDEDDFGKEDDDPLFGNLKNNEGLKLLLSPTKKQRNKENINIIEIKSTVRRKLNIDEKTDKYSNKKQQPQQQQPTICSFFNKDPLDKELGFSLKNSLKDPKKNFCKSKSFVKLKNDVERNREILKLFNEKEIEESQRELINNEIENWITKNVFQDFLNLENYENKKVHLNWINQLKKSLNDIIIINNNNKFENDIINWEILNQSQYCQFKCFTNSGIHDKKIKSISFLFDEFSIKNIVESIDIEYVESFKPNIDFIKIEQGKEGEEGDYNIFKILKNLGFSNDLITFKSIKLKFDDKTNLPPVGCGFQVYKFVKLIEINKIFEKISKKEIISVLILMIIDYNVNNDIKKFYYRDNYFTGKEIGLLKLKDFKDEIKLINDILITLFEENCPHLWFQLIRNIYIFKKNDQSEKIFKNKLILKFLNNIKLPNDKEIKEINEDFEDFEKKENNNEELFKIFFKILEDMSFKIISIKDEEFLPIILLRIELISDMIINNYEIIKKWKIENLKEYEKLGKTINLIKKNYFKEFENGINSNIPKCKKILDFIYYELCANEVGDFFAMK</sequence>
<proteinExistence type="predicted"/>
<comment type="caution">
    <text evidence="1">The sequence shown here is derived from an EMBL/GenBank/DDBJ whole genome shotgun (WGS) entry which is preliminary data.</text>
</comment>
<organism evidence="1 2">
    <name type="scientific">Pichia californica</name>
    <dbReference type="NCBI Taxonomy" id="460514"/>
    <lineage>
        <taxon>Eukaryota</taxon>
        <taxon>Fungi</taxon>
        <taxon>Dikarya</taxon>
        <taxon>Ascomycota</taxon>
        <taxon>Saccharomycotina</taxon>
        <taxon>Pichiomycetes</taxon>
        <taxon>Pichiales</taxon>
        <taxon>Pichiaceae</taxon>
        <taxon>Pichia</taxon>
    </lineage>
</organism>
<dbReference type="Proteomes" id="UP000697127">
    <property type="component" value="Unassembled WGS sequence"/>
</dbReference>
<gene>
    <name evidence="1" type="ORF">C6P40_001558</name>
</gene>
<dbReference type="EMBL" id="PUHW01000195">
    <property type="protein sequence ID" value="KAG0687970.1"/>
    <property type="molecule type" value="Genomic_DNA"/>
</dbReference>
<evidence type="ECO:0000313" key="2">
    <source>
        <dbReference type="Proteomes" id="UP000697127"/>
    </source>
</evidence>
<evidence type="ECO:0000313" key="1">
    <source>
        <dbReference type="EMBL" id="KAG0687970.1"/>
    </source>
</evidence>
<reference evidence="1" key="1">
    <citation type="submission" date="2020-11" db="EMBL/GenBank/DDBJ databases">
        <title>Kefir isolates.</title>
        <authorList>
            <person name="Marcisauskas S."/>
            <person name="Kim Y."/>
            <person name="Blasche S."/>
        </authorList>
    </citation>
    <scope>NUCLEOTIDE SEQUENCE</scope>
    <source>
        <strain evidence="1">Olga-1</strain>
    </source>
</reference>
<accession>A0A9P6WIZ5</accession>